<evidence type="ECO:0000313" key="3">
    <source>
        <dbReference type="WBParaSite" id="HCON_00033250-00001"/>
    </source>
</evidence>
<organism evidence="2 3">
    <name type="scientific">Haemonchus contortus</name>
    <name type="common">Barber pole worm</name>
    <dbReference type="NCBI Taxonomy" id="6289"/>
    <lineage>
        <taxon>Eukaryota</taxon>
        <taxon>Metazoa</taxon>
        <taxon>Ecdysozoa</taxon>
        <taxon>Nematoda</taxon>
        <taxon>Chromadorea</taxon>
        <taxon>Rhabditida</taxon>
        <taxon>Rhabditina</taxon>
        <taxon>Rhabditomorpha</taxon>
        <taxon>Strongyloidea</taxon>
        <taxon>Trichostrongylidae</taxon>
        <taxon>Haemonchus</taxon>
    </lineage>
</organism>
<feature type="domain" description="S1 motif" evidence="1">
    <location>
        <begin position="670"/>
        <end position="732"/>
    </location>
</feature>
<dbReference type="SMART" id="SM00732">
    <property type="entry name" value="YqgFc"/>
    <property type="match status" value="1"/>
</dbReference>
<reference evidence="3" key="1">
    <citation type="submission" date="2020-12" db="UniProtKB">
        <authorList>
            <consortium name="WormBaseParasite"/>
        </authorList>
    </citation>
    <scope>IDENTIFICATION</scope>
    <source>
        <strain evidence="3">MHco3</strain>
    </source>
</reference>
<dbReference type="InterPro" id="IPR006641">
    <property type="entry name" value="YqgF/RNaseH-like_dom"/>
</dbReference>
<dbReference type="Pfam" id="PF09371">
    <property type="entry name" value="Tex_N"/>
    <property type="match status" value="1"/>
</dbReference>
<dbReference type="InterPro" id="IPR010994">
    <property type="entry name" value="RuvA_2-like"/>
</dbReference>
<dbReference type="SMART" id="SM00316">
    <property type="entry name" value="S1"/>
    <property type="match status" value="1"/>
</dbReference>
<accession>A0A7I4Y0M1</accession>
<dbReference type="Pfam" id="PF12836">
    <property type="entry name" value="HHH_3"/>
    <property type="match status" value="1"/>
</dbReference>
<dbReference type="Proteomes" id="UP000025227">
    <property type="component" value="Unplaced"/>
</dbReference>
<dbReference type="Pfam" id="PF17674">
    <property type="entry name" value="HHH_9"/>
    <property type="match status" value="1"/>
</dbReference>
<dbReference type="GO" id="GO:0003735">
    <property type="term" value="F:structural constituent of ribosome"/>
    <property type="evidence" value="ECO:0007669"/>
    <property type="project" value="TreeGrafter"/>
</dbReference>
<dbReference type="Pfam" id="PF00575">
    <property type="entry name" value="S1"/>
    <property type="match status" value="1"/>
</dbReference>
<dbReference type="PANTHER" id="PTHR10724">
    <property type="entry name" value="30S RIBOSOMAL PROTEIN S1"/>
    <property type="match status" value="1"/>
</dbReference>
<dbReference type="OrthoDB" id="995477at2759"/>
<dbReference type="OMA" id="RWAWRTR"/>
<dbReference type="InterPro" id="IPR003029">
    <property type="entry name" value="S1_domain"/>
</dbReference>
<dbReference type="InterPro" id="IPR023319">
    <property type="entry name" value="Tex-like_HTH_dom_sf"/>
</dbReference>
<dbReference type="InterPro" id="IPR032639">
    <property type="entry name" value="Tex_YqgF"/>
</dbReference>
<dbReference type="SUPFAM" id="SSF47781">
    <property type="entry name" value="RuvA domain 2-like"/>
    <property type="match status" value="1"/>
</dbReference>
<dbReference type="PANTHER" id="PTHR10724:SF10">
    <property type="entry name" value="S1 RNA-BINDING DOMAIN-CONTAINING PROTEIN 1"/>
    <property type="match status" value="1"/>
</dbReference>
<dbReference type="InterPro" id="IPR050437">
    <property type="entry name" value="Ribos_protein_bS1-like"/>
</dbReference>
<dbReference type="Gene3D" id="2.40.50.140">
    <property type="entry name" value="Nucleic acid-binding proteins"/>
    <property type="match status" value="1"/>
</dbReference>
<dbReference type="InterPro" id="IPR023323">
    <property type="entry name" value="Tex-like_dom_sf"/>
</dbReference>
<dbReference type="GO" id="GO:0006139">
    <property type="term" value="P:nucleobase-containing compound metabolic process"/>
    <property type="evidence" value="ECO:0007669"/>
    <property type="project" value="InterPro"/>
</dbReference>
<dbReference type="GO" id="GO:0003729">
    <property type="term" value="F:mRNA binding"/>
    <property type="evidence" value="ECO:0007669"/>
    <property type="project" value="TreeGrafter"/>
</dbReference>
<dbReference type="InterPro" id="IPR012337">
    <property type="entry name" value="RNaseH-like_sf"/>
</dbReference>
<sequence>IPVMKDESWLLNYTLEDVVVDETAVPYRVASKLVKLFSEGNEVAYIARYRGDAHEGMSCDQIRQSFKVFMEAKELNKKVEKAIANVSTKIKSTADLQVALEQLKDARESADVLEVTHLYASARKTKAAIARELGLEEVAKVILQGQCVNLSRIVGSKPELKDMKTVVENVANALADLLNKLPETLEVVKKISKMETGALLSVCCELSNKAKKWTEKDQSYRLLSNFNDYFNFKRDVRRVESYQILAMERGEEKGVLTWKVEVANADQLHPGHKLRIAPVHLDMFHSAFKDSINRLFIPKIQRLVRRQLLFRAEQTAISCFAHNLRQLFWREGVVAETVIALDPGFSACKAALLTSVGSVVETAEFGLKGKSFDRNGENLLKHWISRSGHGRVVVAIGNGKASFETQMAVAEMIRSGKFMPKDVKFCTVPENGASKYSVTPLAEQDLPNMPPTQRSAVSIGRRLIDPMAEYVKIEPKHLGMGMYQHSVNTKRLSETLELVVRECVSMRGVDVNLASVQLLEKVCGLNKKTAAGLVALREKMGRIQSREDIRNVKGLGMKSFEQCAGFLTVNIDSESCSDGPVNKKKKLCTEPLDKTIVHPSQYHSARKLLSRVGLTPSDLPCHDLQQKLRDLTNLPNEENAVRDLLCTDIKTLPPPDLMTDIRRIGSLKVGEEVIGRIMNQVEFGLFVDIGAEKSALAHRSTLCRPYPEVGTSLMFIITNVDEEKGRIAVRPSS</sequence>
<dbReference type="InterPro" id="IPR012340">
    <property type="entry name" value="NA-bd_OB-fold"/>
</dbReference>
<dbReference type="SUPFAM" id="SSF50249">
    <property type="entry name" value="Nucleic acid-binding proteins"/>
    <property type="match status" value="1"/>
</dbReference>
<dbReference type="InterPro" id="IPR037027">
    <property type="entry name" value="YqgF/RNaseH-like_dom_sf"/>
</dbReference>
<dbReference type="Gene3D" id="3.30.420.140">
    <property type="entry name" value="YqgF/RNase H-like domain"/>
    <property type="match status" value="1"/>
</dbReference>
<evidence type="ECO:0000259" key="1">
    <source>
        <dbReference type="PROSITE" id="PS50126"/>
    </source>
</evidence>
<dbReference type="Gene3D" id="1.10.10.650">
    <property type="entry name" value="RuvA domain 2-like"/>
    <property type="match status" value="1"/>
</dbReference>
<proteinExistence type="predicted"/>
<dbReference type="InterPro" id="IPR041692">
    <property type="entry name" value="HHH_9"/>
</dbReference>
<dbReference type="InterPro" id="IPR018974">
    <property type="entry name" value="Tex-like_N"/>
</dbReference>
<dbReference type="Gene3D" id="1.10.150.310">
    <property type="entry name" value="Tex RuvX-like domain-like"/>
    <property type="match status" value="1"/>
</dbReference>
<dbReference type="Pfam" id="PF16921">
    <property type="entry name" value="Tex_YqgF"/>
    <property type="match status" value="1"/>
</dbReference>
<dbReference type="PROSITE" id="PS50126">
    <property type="entry name" value="S1"/>
    <property type="match status" value="1"/>
</dbReference>
<dbReference type="InterPro" id="IPR055179">
    <property type="entry name" value="Tex-like_central_region"/>
</dbReference>
<name>A0A7I4Y0M1_HAECO</name>
<dbReference type="SUPFAM" id="SSF158832">
    <property type="entry name" value="Tex N-terminal region-like"/>
    <property type="match status" value="1"/>
</dbReference>
<dbReference type="GO" id="GO:0006412">
    <property type="term" value="P:translation"/>
    <property type="evidence" value="ECO:0007669"/>
    <property type="project" value="TreeGrafter"/>
</dbReference>
<evidence type="ECO:0000313" key="2">
    <source>
        <dbReference type="Proteomes" id="UP000025227"/>
    </source>
</evidence>
<protein>
    <submittedName>
        <fullName evidence="3">S1 motif domain-containing protein</fullName>
    </submittedName>
</protein>
<keyword evidence="2" id="KW-1185">Reference proteome</keyword>
<dbReference type="SUPFAM" id="SSF53098">
    <property type="entry name" value="Ribonuclease H-like"/>
    <property type="match status" value="1"/>
</dbReference>
<dbReference type="AlphaFoldDB" id="A0A7I4Y0M1"/>
<dbReference type="WBParaSite" id="HCON_00033250-00001">
    <property type="protein sequence ID" value="HCON_00033250-00001"/>
    <property type="gene ID" value="HCON_00033250"/>
</dbReference>
<dbReference type="Gene3D" id="1.10.3500.10">
    <property type="entry name" value="Tex N-terminal region-like"/>
    <property type="match status" value="1"/>
</dbReference>
<dbReference type="Pfam" id="PF22706">
    <property type="entry name" value="Tex_central_region"/>
    <property type="match status" value="1"/>
</dbReference>